<dbReference type="InterPro" id="IPR050058">
    <property type="entry name" value="Ala-tRNA_ligase"/>
</dbReference>
<evidence type="ECO:0000256" key="9">
    <source>
        <dbReference type="ARBA" id="ARBA00022884"/>
    </source>
</evidence>
<keyword evidence="11 14" id="KW-0030">Aminoacyl-tRNA synthetase</keyword>
<comment type="catalytic activity">
    <reaction evidence="12">
        <text>tRNA(Ala) + L-alanine + ATP = L-alanyl-tRNA(Ala) + AMP + diphosphate</text>
        <dbReference type="Rhea" id="RHEA:12540"/>
        <dbReference type="Rhea" id="RHEA-COMP:9657"/>
        <dbReference type="Rhea" id="RHEA-COMP:9923"/>
        <dbReference type="ChEBI" id="CHEBI:30616"/>
        <dbReference type="ChEBI" id="CHEBI:33019"/>
        <dbReference type="ChEBI" id="CHEBI:57972"/>
        <dbReference type="ChEBI" id="CHEBI:78442"/>
        <dbReference type="ChEBI" id="CHEBI:78497"/>
        <dbReference type="ChEBI" id="CHEBI:456215"/>
        <dbReference type="EC" id="6.1.1.7"/>
    </reaction>
</comment>
<name>W6PUD7_PENRF</name>
<dbReference type="PANTHER" id="PTHR11777:SF9">
    <property type="entry name" value="ALANINE--TRNA LIGASE, CYTOPLASMIC"/>
    <property type="match status" value="1"/>
</dbReference>
<evidence type="ECO:0000256" key="12">
    <source>
        <dbReference type="ARBA" id="ARBA00048300"/>
    </source>
</evidence>
<dbReference type="GO" id="GO:0002161">
    <property type="term" value="F:aminoacyl-tRNA deacylase activity"/>
    <property type="evidence" value="ECO:0007669"/>
    <property type="project" value="TreeGrafter"/>
</dbReference>
<keyword evidence="6" id="KW-0547">Nucleotide-binding</keyword>
<dbReference type="InterPro" id="IPR045864">
    <property type="entry name" value="aa-tRNA-synth_II/BPL/LPL"/>
</dbReference>
<evidence type="ECO:0000256" key="8">
    <source>
        <dbReference type="ARBA" id="ARBA00022840"/>
    </source>
</evidence>
<dbReference type="PROSITE" id="PS50860">
    <property type="entry name" value="AA_TRNA_LIGASE_II_ALA"/>
    <property type="match status" value="1"/>
</dbReference>
<evidence type="ECO:0000313" key="14">
    <source>
        <dbReference type="EMBL" id="CDM27500.1"/>
    </source>
</evidence>
<dbReference type="Proteomes" id="UP000030686">
    <property type="component" value="Unassembled WGS sequence"/>
</dbReference>
<dbReference type="Gene3D" id="3.30.930.10">
    <property type="entry name" value="Bira Bifunctional Protein, Domain 2"/>
    <property type="match status" value="1"/>
</dbReference>
<evidence type="ECO:0000256" key="1">
    <source>
        <dbReference type="ARBA" id="ARBA00008226"/>
    </source>
</evidence>
<dbReference type="PRINTS" id="PR00980">
    <property type="entry name" value="TRNASYNTHALA"/>
</dbReference>
<dbReference type="AlphaFoldDB" id="W6PUD7"/>
<evidence type="ECO:0000259" key="13">
    <source>
        <dbReference type="PROSITE" id="PS50860"/>
    </source>
</evidence>
<dbReference type="CDD" id="cd00673">
    <property type="entry name" value="AlaRS_core"/>
    <property type="match status" value="1"/>
</dbReference>
<dbReference type="InterPro" id="IPR018164">
    <property type="entry name" value="Ala-tRNA-synth_IIc_N"/>
</dbReference>
<comment type="similarity">
    <text evidence="1">Belongs to the class-II aminoacyl-tRNA synthetase family.</text>
</comment>
<evidence type="ECO:0000256" key="4">
    <source>
        <dbReference type="ARBA" id="ARBA00022598"/>
    </source>
</evidence>
<keyword evidence="15" id="KW-1185">Reference proteome</keyword>
<dbReference type="GO" id="GO:0004813">
    <property type="term" value="F:alanine-tRNA ligase activity"/>
    <property type="evidence" value="ECO:0007669"/>
    <property type="project" value="UniProtKB-EC"/>
</dbReference>
<keyword evidence="4" id="KW-0436">Ligase</keyword>
<evidence type="ECO:0000256" key="7">
    <source>
        <dbReference type="ARBA" id="ARBA00022833"/>
    </source>
</evidence>
<dbReference type="GO" id="GO:0046872">
    <property type="term" value="F:metal ion binding"/>
    <property type="evidence" value="ECO:0007669"/>
    <property type="project" value="UniProtKB-KW"/>
</dbReference>
<dbReference type="STRING" id="1365484.W6PUD7"/>
<dbReference type="SUPFAM" id="SSF55681">
    <property type="entry name" value="Class II aaRS and biotin synthetases"/>
    <property type="match status" value="1"/>
</dbReference>
<organism evidence="14 15">
    <name type="scientific">Penicillium roqueforti (strain FM164)</name>
    <dbReference type="NCBI Taxonomy" id="1365484"/>
    <lineage>
        <taxon>Eukaryota</taxon>
        <taxon>Fungi</taxon>
        <taxon>Dikarya</taxon>
        <taxon>Ascomycota</taxon>
        <taxon>Pezizomycotina</taxon>
        <taxon>Eurotiomycetes</taxon>
        <taxon>Eurotiomycetidae</taxon>
        <taxon>Eurotiales</taxon>
        <taxon>Aspergillaceae</taxon>
        <taxon>Penicillium</taxon>
    </lineage>
</organism>
<dbReference type="FunFam" id="3.30.930.10:FF:000011">
    <property type="entry name" value="Alanine--tRNA ligase, cytoplasmic"/>
    <property type="match status" value="1"/>
</dbReference>
<dbReference type="InterPro" id="IPR002318">
    <property type="entry name" value="Ala-tRNA-lgiase_IIc"/>
</dbReference>
<dbReference type="GO" id="GO:0005524">
    <property type="term" value="F:ATP binding"/>
    <property type="evidence" value="ECO:0007669"/>
    <property type="project" value="UniProtKB-KW"/>
</dbReference>
<keyword evidence="3" id="KW-0820">tRNA-binding</keyword>
<dbReference type="GO" id="GO:0000049">
    <property type="term" value="F:tRNA binding"/>
    <property type="evidence" value="ECO:0007669"/>
    <property type="project" value="UniProtKB-KW"/>
</dbReference>
<evidence type="ECO:0000256" key="10">
    <source>
        <dbReference type="ARBA" id="ARBA00022917"/>
    </source>
</evidence>
<evidence type="ECO:0000313" key="15">
    <source>
        <dbReference type="Proteomes" id="UP000030686"/>
    </source>
</evidence>
<keyword evidence="5" id="KW-0479">Metal-binding</keyword>
<keyword evidence="8" id="KW-0067">ATP-binding</keyword>
<dbReference type="SUPFAM" id="SSF101353">
    <property type="entry name" value="Putative anticodon-binding domain of alanyl-tRNA synthetase (AlaRS)"/>
    <property type="match status" value="1"/>
</dbReference>
<reference evidence="14" key="1">
    <citation type="journal article" date="2014" name="Nat. Commun.">
        <title>Multiple recent horizontal transfers of a large genomic region in cheese making fungi.</title>
        <authorList>
            <person name="Cheeseman K."/>
            <person name="Ropars J."/>
            <person name="Renault P."/>
            <person name="Dupont J."/>
            <person name="Gouzy J."/>
            <person name="Branca A."/>
            <person name="Abraham A.L."/>
            <person name="Ceppi M."/>
            <person name="Conseiller E."/>
            <person name="Debuchy R."/>
            <person name="Malagnac F."/>
            <person name="Goarin A."/>
            <person name="Silar P."/>
            <person name="Lacoste S."/>
            <person name="Sallet E."/>
            <person name="Bensimon A."/>
            <person name="Giraud T."/>
            <person name="Brygoo Y."/>
        </authorList>
    </citation>
    <scope>NUCLEOTIDE SEQUENCE [LARGE SCALE GENOMIC DNA]</scope>
    <source>
        <strain evidence="14">FM164</strain>
    </source>
</reference>
<feature type="domain" description="Alanyl-transfer RNA synthetases family profile" evidence="13">
    <location>
        <begin position="334"/>
        <end position="597"/>
    </location>
</feature>
<evidence type="ECO:0000256" key="2">
    <source>
        <dbReference type="ARBA" id="ARBA00013168"/>
    </source>
</evidence>
<evidence type="ECO:0000256" key="3">
    <source>
        <dbReference type="ARBA" id="ARBA00022555"/>
    </source>
</evidence>
<keyword evidence="7" id="KW-0862">Zinc</keyword>
<gene>
    <name evidence="14" type="ORF">PROQFM164_S01g001311</name>
</gene>
<keyword evidence="10" id="KW-0648">Protein biosynthesis</keyword>
<evidence type="ECO:0000256" key="5">
    <source>
        <dbReference type="ARBA" id="ARBA00022723"/>
    </source>
</evidence>
<dbReference type="EMBL" id="HG792015">
    <property type="protein sequence ID" value="CDM27500.1"/>
    <property type="molecule type" value="Genomic_DNA"/>
</dbReference>
<dbReference type="OrthoDB" id="5414271at2759"/>
<protein>
    <recommendedName>
        <fullName evidence="2">alanine--tRNA ligase</fullName>
        <ecNumber evidence="2">6.1.1.7</ecNumber>
    </recommendedName>
</protein>
<keyword evidence="9" id="KW-0694">RNA-binding</keyword>
<dbReference type="PANTHER" id="PTHR11777">
    <property type="entry name" value="ALANYL-TRNA SYNTHETASE"/>
    <property type="match status" value="1"/>
</dbReference>
<dbReference type="Pfam" id="PF01411">
    <property type="entry name" value="tRNA-synt_2c"/>
    <property type="match status" value="3"/>
</dbReference>
<evidence type="ECO:0000256" key="11">
    <source>
        <dbReference type="ARBA" id="ARBA00023146"/>
    </source>
</evidence>
<dbReference type="InterPro" id="IPR018162">
    <property type="entry name" value="Ala-tRNA-ligase_IIc_anticod-bd"/>
</dbReference>
<accession>W6PUD7</accession>
<evidence type="ECO:0000256" key="6">
    <source>
        <dbReference type="ARBA" id="ARBA00022741"/>
    </source>
</evidence>
<dbReference type="GO" id="GO:0005739">
    <property type="term" value="C:mitochondrion"/>
    <property type="evidence" value="ECO:0007669"/>
    <property type="project" value="TreeGrafter"/>
</dbReference>
<proteinExistence type="inferred from homology"/>
<sequence>MGFDHIVTITNESYQIPPSESWADMPLRPLTRQKLTTCTVISRTTLMAFSASGHRAAYASYCGQWRVEWPIGDLARVHFCAYDLHTLSKDPYPARFQQRVDKCLQILAGVIESHSSNTLKCAFPARKSAGKWILEYTPKGFGGAHGGRHLYNMLGGKVSEVDFLPMKVIHTEIEASKDMVVLHLPSKDSDVRDVILYVSRQESAIFNEAVDKLPWTFLSWSIHRGLCDILVAFARERMDHYRNRLAETFCLAVAKWPERLEARGWDPRPVTAGQGNSGDVVRIVTEIAATLSGGPISALDETRFWRDAGPTSDSPILDPMTVIALVKCFVLEWMPSSSVIPHNDPTLLFTNASMSHYKYIFLGTVNPHTDFAHLKRATNSQKCIRAGGKHNDLDDVGKDNYHHTFFEMLGNWSFGDYFKQEAAEYSWELLTRVFGLDPSRLCITYFEGYAPLGLGPDIDAQEIWRAIGGPDDHIILGNMKDNFWEMGSQGPCGPCNDPDVVEIWNIVFIQFNREADMSLRSLPNKHIDTGLGFERLVSIVQNKSSNYDTDLFSPLFEKIQEITGARPYQGKFGTEDDGIDTAYRVVADHVRTCTVTLYGESYDVEEAFALTLDRGEATFGKYAQKCHESGSKDLPGAYVWLLYHTYGFPVDLTKLMAEE</sequence>
<dbReference type="InterPro" id="IPR018165">
    <property type="entry name" value="Ala-tRNA-synth_IIc_core"/>
</dbReference>
<dbReference type="GO" id="GO:0006419">
    <property type="term" value="P:alanyl-tRNA aminoacylation"/>
    <property type="evidence" value="ECO:0007669"/>
    <property type="project" value="InterPro"/>
</dbReference>
<dbReference type="EC" id="6.1.1.7" evidence="2"/>